<dbReference type="Proteomes" id="UP000824160">
    <property type="component" value="Unassembled WGS sequence"/>
</dbReference>
<dbReference type="AlphaFoldDB" id="A0A9D1H8V5"/>
<feature type="transmembrane region" description="Helical" evidence="2">
    <location>
        <begin position="118"/>
        <end position="137"/>
    </location>
</feature>
<feature type="transmembrane region" description="Helical" evidence="2">
    <location>
        <begin position="276"/>
        <end position="295"/>
    </location>
</feature>
<accession>A0A9D1H8V5</accession>
<dbReference type="GO" id="GO:0005886">
    <property type="term" value="C:plasma membrane"/>
    <property type="evidence" value="ECO:0007669"/>
    <property type="project" value="UniProtKB-SubCell"/>
</dbReference>
<feature type="transmembrane region" description="Helical" evidence="2">
    <location>
        <begin position="371"/>
        <end position="392"/>
    </location>
</feature>
<gene>
    <name evidence="3" type="ORF">IAC43_06705</name>
</gene>
<name>A0A9D1H8V5_9FIRM</name>
<dbReference type="InterPro" id="IPR036259">
    <property type="entry name" value="MFS_trans_sf"/>
</dbReference>
<keyword evidence="2" id="KW-1133">Transmembrane helix</keyword>
<feature type="transmembrane region" description="Helical" evidence="2">
    <location>
        <begin position="158"/>
        <end position="179"/>
    </location>
</feature>
<protein>
    <submittedName>
        <fullName evidence="3">MFS transporter</fullName>
    </submittedName>
</protein>
<dbReference type="Gene3D" id="1.20.1250.20">
    <property type="entry name" value="MFS general substrate transporter like domains"/>
    <property type="match status" value="1"/>
</dbReference>
<dbReference type="SUPFAM" id="SSF103473">
    <property type="entry name" value="MFS general substrate transporter"/>
    <property type="match status" value="1"/>
</dbReference>
<dbReference type="EMBL" id="DVLW01000184">
    <property type="protein sequence ID" value="HIT94859.1"/>
    <property type="molecule type" value="Genomic_DNA"/>
</dbReference>
<sequence length="453" mass="50754">MKVDLKARLRGLYATLSLPREKMLLLFGIEGILYQFSQSVNNFGNCLYATGLGANDTQIGLVQTVPNLLALILLLPCGVLSDRLKKSRTVPAACLLVMGIMYFFYGSVPLFGNLRISLFFVFLGMTVASAVLYNALWQNFFGDVTPADNRNNVFTFRSRIMFLIGVITPLLCGFAMAAQQDAESKLTVLRLFYYICGVLVLIQFFVIRKIPCPEQQIQSEKFSARLLASSIRSAFQSKYFPRFFITGVLFYVSWQMDWSMWYIEETQYANMNEAHLSIMNAVTCIAQVASIGFFSRLSQKRSVYFTMILVQIGYVSGSALAVFAMSPIFSDGIKPFAFIICAIVPSALECSFNLCLVQMMLASVPRQNRSLIISLYTLVITLSNAVIPLLGVRLYTALGADWNAVISFNGIIILMRTVSLLEIIWLFFTTRKEGRLFATSPDEEPKEQLPAAQ</sequence>
<dbReference type="InterPro" id="IPR011701">
    <property type="entry name" value="MFS"/>
</dbReference>
<comment type="caution">
    <text evidence="3">The sequence shown here is derived from an EMBL/GenBank/DDBJ whole genome shotgun (WGS) entry which is preliminary data.</text>
</comment>
<feature type="transmembrane region" description="Helical" evidence="2">
    <location>
        <begin position="92"/>
        <end position="112"/>
    </location>
</feature>
<feature type="transmembrane region" description="Helical" evidence="2">
    <location>
        <begin position="191"/>
        <end position="207"/>
    </location>
</feature>
<feature type="transmembrane region" description="Helical" evidence="2">
    <location>
        <begin position="336"/>
        <end position="359"/>
    </location>
</feature>
<dbReference type="InterPro" id="IPR052528">
    <property type="entry name" value="Sugar_transport-like"/>
</dbReference>
<reference evidence="3" key="1">
    <citation type="submission" date="2020-10" db="EMBL/GenBank/DDBJ databases">
        <authorList>
            <person name="Gilroy R."/>
        </authorList>
    </citation>
    <scope>NUCLEOTIDE SEQUENCE</scope>
    <source>
        <strain evidence="3">ChiBcec7-5410</strain>
    </source>
</reference>
<feature type="transmembrane region" description="Helical" evidence="2">
    <location>
        <begin position="239"/>
        <end position="256"/>
    </location>
</feature>
<evidence type="ECO:0000313" key="3">
    <source>
        <dbReference type="EMBL" id="HIT94859.1"/>
    </source>
</evidence>
<keyword evidence="2" id="KW-0472">Membrane</keyword>
<proteinExistence type="predicted"/>
<evidence type="ECO:0000256" key="1">
    <source>
        <dbReference type="ARBA" id="ARBA00004651"/>
    </source>
</evidence>
<evidence type="ECO:0000313" key="4">
    <source>
        <dbReference type="Proteomes" id="UP000824160"/>
    </source>
</evidence>
<dbReference type="PANTHER" id="PTHR23526">
    <property type="entry name" value="INTEGRAL MEMBRANE TRANSPORT PROTEIN-RELATED"/>
    <property type="match status" value="1"/>
</dbReference>
<dbReference type="GO" id="GO:0022857">
    <property type="term" value="F:transmembrane transporter activity"/>
    <property type="evidence" value="ECO:0007669"/>
    <property type="project" value="InterPro"/>
</dbReference>
<feature type="transmembrane region" description="Helical" evidence="2">
    <location>
        <begin position="404"/>
        <end position="428"/>
    </location>
</feature>
<feature type="transmembrane region" description="Helical" evidence="2">
    <location>
        <begin position="302"/>
        <end position="324"/>
    </location>
</feature>
<reference evidence="3" key="2">
    <citation type="journal article" date="2021" name="PeerJ">
        <title>Extensive microbial diversity within the chicken gut microbiome revealed by metagenomics and culture.</title>
        <authorList>
            <person name="Gilroy R."/>
            <person name="Ravi A."/>
            <person name="Getino M."/>
            <person name="Pursley I."/>
            <person name="Horton D.L."/>
            <person name="Alikhan N.F."/>
            <person name="Baker D."/>
            <person name="Gharbi K."/>
            <person name="Hall N."/>
            <person name="Watson M."/>
            <person name="Adriaenssens E.M."/>
            <person name="Foster-Nyarko E."/>
            <person name="Jarju S."/>
            <person name="Secka A."/>
            <person name="Antonio M."/>
            <person name="Oren A."/>
            <person name="Chaudhuri R.R."/>
            <person name="La Ragione R."/>
            <person name="Hildebrand F."/>
            <person name="Pallen M.J."/>
        </authorList>
    </citation>
    <scope>NUCLEOTIDE SEQUENCE</scope>
    <source>
        <strain evidence="3">ChiBcec7-5410</strain>
    </source>
</reference>
<comment type="subcellular location">
    <subcellularLocation>
        <location evidence="1">Cell membrane</location>
        <topology evidence="1">Multi-pass membrane protein</topology>
    </subcellularLocation>
</comment>
<keyword evidence="2" id="KW-0812">Transmembrane</keyword>
<dbReference type="Pfam" id="PF07690">
    <property type="entry name" value="MFS_1"/>
    <property type="match status" value="1"/>
</dbReference>
<evidence type="ECO:0000256" key="2">
    <source>
        <dbReference type="SAM" id="Phobius"/>
    </source>
</evidence>
<organism evidence="3 4">
    <name type="scientific">Candidatus Faecivivens stercoripullorum</name>
    <dbReference type="NCBI Taxonomy" id="2840805"/>
    <lineage>
        <taxon>Bacteria</taxon>
        <taxon>Bacillati</taxon>
        <taxon>Bacillota</taxon>
        <taxon>Clostridia</taxon>
        <taxon>Eubacteriales</taxon>
        <taxon>Oscillospiraceae</taxon>
        <taxon>Oscillospiraceae incertae sedis</taxon>
        <taxon>Candidatus Faecivivens</taxon>
    </lineage>
</organism>
<dbReference type="PANTHER" id="PTHR23526:SF2">
    <property type="entry name" value="MAJOR FACILITATOR SUPERFAMILY (MFS) PROFILE DOMAIN-CONTAINING PROTEIN"/>
    <property type="match status" value="1"/>
</dbReference>